<dbReference type="InterPro" id="IPR026906">
    <property type="entry name" value="LRR_5"/>
</dbReference>
<gene>
    <name evidence="1" type="ORF">M9Y10_018143</name>
</gene>
<evidence type="ECO:0000313" key="1">
    <source>
        <dbReference type="EMBL" id="KAK8850032.1"/>
    </source>
</evidence>
<keyword evidence="2" id="KW-1185">Reference proteome</keyword>
<dbReference type="EMBL" id="JAPFFF010000024">
    <property type="protein sequence ID" value="KAK8850032.1"/>
    <property type="molecule type" value="Genomic_DNA"/>
</dbReference>
<sequence>MVFFFNCFQLKGELILPEKITSIGNNAFYNCFVFTGNLIIPNSVTIIGESSFYNNYGFTGTLKLTNSIEFINDFAFKNSSGFSGDLILPSSILLIGNSAFESCSGFNGNWVILSNEKIQILNQSFQSTRFSIVIYNHTIQPNCSSISFPPNQKISLPIDYKDPEFCGIILIYPTKTYNPSSSQTFTTPLTDIPTI</sequence>
<dbReference type="Gene3D" id="3.80.10.10">
    <property type="entry name" value="Ribonuclease Inhibitor"/>
    <property type="match status" value="2"/>
</dbReference>
<evidence type="ECO:0000313" key="2">
    <source>
        <dbReference type="Proteomes" id="UP001470230"/>
    </source>
</evidence>
<evidence type="ECO:0008006" key="3">
    <source>
        <dbReference type="Google" id="ProtNLM"/>
    </source>
</evidence>
<proteinExistence type="predicted"/>
<protein>
    <recommendedName>
        <fullName evidence="3">Surface antigen BspA-like</fullName>
    </recommendedName>
</protein>
<name>A0ABR2HNJ7_9EUKA</name>
<dbReference type="Proteomes" id="UP001470230">
    <property type="component" value="Unassembled WGS sequence"/>
</dbReference>
<organism evidence="1 2">
    <name type="scientific">Tritrichomonas musculus</name>
    <dbReference type="NCBI Taxonomy" id="1915356"/>
    <lineage>
        <taxon>Eukaryota</taxon>
        <taxon>Metamonada</taxon>
        <taxon>Parabasalia</taxon>
        <taxon>Tritrichomonadida</taxon>
        <taxon>Tritrichomonadidae</taxon>
        <taxon>Tritrichomonas</taxon>
    </lineage>
</organism>
<comment type="caution">
    <text evidence="1">The sequence shown here is derived from an EMBL/GenBank/DDBJ whole genome shotgun (WGS) entry which is preliminary data.</text>
</comment>
<dbReference type="Pfam" id="PF13306">
    <property type="entry name" value="LRR_5"/>
    <property type="match status" value="1"/>
</dbReference>
<accession>A0ABR2HNJ7</accession>
<dbReference type="InterPro" id="IPR032675">
    <property type="entry name" value="LRR_dom_sf"/>
</dbReference>
<reference evidence="1 2" key="1">
    <citation type="submission" date="2024-04" db="EMBL/GenBank/DDBJ databases">
        <title>Tritrichomonas musculus Genome.</title>
        <authorList>
            <person name="Alves-Ferreira E."/>
            <person name="Grigg M."/>
            <person name="Lorenzi H."/>
            <person name="Galac M."/>
        </authorList>
    </citation>
    <scope>NUCLEOTIDE SEQUENCE [LARGE SCALE GENOMIC DNA]</scope>
    <source>
        <strain evidence="1 2">EAF2021</strain>
    </source>
</reference>